<evidence type="ECO:0000313" key="3">
    <source>
        <dbReference type="WBParaSite" id="SSLN_0001622901-mRNA-1"/>
    </source>
</evidence>
<evidence type="ECO:0000313" key="1">
    <source>
        <dbReference type="EMBL" id="VDM02024.1"/>
    </source>
</evidence>
<organism evidence="3">
    <name type="scientific">Schistocephalus solidus</name>
    <name type="common">Tapeworm</name>
    <dbReference type="NCBI Taxonomy" id="70667"/>
    <lineage>
        <taxon>Eukaryota</taxon>
        <taxon>Metazoa</taxon>
        <taxon>Spiralia</taxon>
        <taxon>Lophotrochozoa</taxon>
        <taxon>Platyhelminthes</taxon>
        <taxon>Cestoda</taxon>
        <taxon>Eucestoda</taxon>
        <taxon>Diphyllobothriidea</taxon>
        <taxon>Diphyllobothriidae</taxon>
        <taxon>Schistocephalus</taxon>
    </lineage>
</organism>
<dbReference type="WBParaSite" id="SSLN_0001622901-mRNA-1">
    <property type="protein sequence ID" value="SSLN_0001622901-mRNA-1"/>
    <property type="gene ID" value="SSLN_0001622901"/>
</dbReference>
<dbReference type="AlphaFoldDB" id="A0A183TGP0"/>
<dbReference type="EMBL" id="UYSU01040146">
    <property type="protein sequence ID" value="VDM02024.1"/>
    <property type="molecule type" value="Genomic_DNA"/>
</dbReference>
<reference evidence="1 2" key="2">
    <citation type="submission" date="2018-11" db="EMBL/GenBank/DDBJ databases">
        <authorList>
            <consortium name="Pathogen Informatics"/>
        </authorList>
    </citation>
    <scope>NUCLEOTIDE SEQUENCE [LARGE SCALE GENOMIC DNA]</scope>
    <source>
        <strain evidence="1 2">NST_G2</strain>
    </source>
</reference>
<reference evidence="3" key="1">
    <citation type="submission" date="2016-06" db="UniProtKB">
        <authorList>
            <consortium name="WormBaseParasite"/>
        </authorList>
    </citation>
    <scope>IDENTIFICATION</scope>
</reference>
<accession>A0A183TGP0</accession>
<gene>
    <name evidence="1" type="ORF">SSLN_LOCUS15638</name>
</gene>
<dbReference type="OrthoDB" id="6274432at2759"/>
<protein>
    <submittedName>
        <fullName evidence="3">GIY-YIG domain-containing protein</fullName>
    </submittedName>
</protein>
<name>A0A183TGP0_SCHSO</name>
<dbReference type="Proteomes" id="UP000275846">
    <property type="component" value="Unassembled WGS sequence"/>
</dbReference>
<proteinExistence type="predicted"/>
<keyword evidence="2" id="KW-1185">Reference proteome</keyword>
<evidence type="ECO:0000313" key="2">
    <source>
        <dbReference type="Proteomes" id="UP000275846"/>
    </source>
</evidence>
<sequence length="143" mass="16113">MPCANCSCVYIGHTGRCLGTRINVHKLAVRRRDTLSLVFAHALECDQRFNWDETEIIAMVITKGAREFLDAWYSCAGSINRHVNLNILFEGLHLRFTVPRPNATSTIGNPATRNTTDPPSTLPLQHREPQLFHLPLLLSHNPT</sequence>